<protein>
    <submittedName>
        <fullName evidence="2">Uncharacterized protein</fullName>
    </submittedName>
</protein>
<accession>A0A803R617</accession>
<dbReference type="AlphaFoldDB" id="A0A803R617"/>
<dbReference type="EMBL" id="UZAU01000547">
    <property type="status" value="NOT_ANNOTATED_CDS"/>
    <property type="molecule type" value="Genomic_DNA"/>
</dbReference>
<organism evidence="2 3">
    <name type="scientific">Cannabis sativa</name>
    <name type="common">Hemp</name>
    <name type="synonym">Marijuana</name>
    <dbReference type="NCBI Taxonomy" id="3483"/>
    <lineage>
        <taxon>Eukaryota</taxon>
        <taxon>Viridiplantae</taxon>
        <taxon>Streptophyta</taxon>
        <taxon>Embryophyta</taxon>
        <taxon>Tracheophyta</taxon>
        <taxon>Spermatophyta</taxon>
        <taxon>Magnoliopsida</taxon>
        <taxon>eudicotyledons</taxon>
        <taxon>Gunneridae</taxon>
        <taxon>Pentapetalae</taxon>
        <taxon>rosids</taxon>
        <taxon>fabids</taxon>
        <taxon>Rosales</taxon>
        <taxon>Cannabaceae</taxon>
        <taxon>Cannabis</taxon>
    </lineage>
</organism>
<name>A0A803R617_CANSA</name>
<keyword evidence="3" id="KW-1185">Reference proteome</keyword>
<evidence type="ECO:0000256" key="1">
    <source>
        <dbReference type="SAM" id="MobiDB-lite"/>
    </source>
</evidence>
<sequence>MEYGRESVVQVIGTENWSGDQAIWATEDDYRAWNNNSDTSGDTFSNSNYEQRQSQSRSGSLTTQQEIKNSRCNFIK</sequence>
<reference evidence="2" key="1">
    <citation type="submission" date="2018-11" db="EMBL/GenBank/DDBJ databases">
        <authorList>
            <person name="Grassa J C."/>
        </authorList>
    </citation>
    <scope>NUCLEOTIDE SEQUENCE [LARGE SCALE GENOMIC DNA]</scope>
</reference>
<dbReference type="EnsemblPlants" id="novel_model_5520_5bd9a17a">
    <property type="protein sequence ID" value="cds.novel_model_5520_5bd9a17a"/>
    <property type="gene ID" value="novel_gene_2852_5bd9a17a"/>
</dbReference>
<proteinExistence type="predicted"/>
<evidence type="ECO:0000313" key="3">
    <source>
        <dbReference type="Proteomes" id="UP000596661"/>
    </source>
</evidence>
<evidence type="ECO:0000313" key="2">
    <source>
        <dbReference type="EnsemblPlants" id="cds.novel_model_5520_5bd9a17a"/>
    </source>
</evidence>
<reference evidence="2" key="2">
    <citation type="submission" date="2021-03" db="UniProtKB">
        <authorList>
            <consortium name="EnsemblPlants"/>
        </authorList>
    </citation>
    <scope>IDENTIFICATION</scope>
</reference>
<dbReference type="Proteomes" id="UP000596661">
    <property type="component" value="Chromosome 5"/>
</dbReference>
<dbReference type="Gramene" id="novel_model_5520_5bd9a17a">
    <property type="protein sequence ID" value="cds.novel_model_5520_5bd9a17a"/>
    <property type="gene ID" value="novel_gene_2852_5bd9a17a"/>
</dbReference>
<feature type="region of interest" description="Disordered" evidence="1">
    <location>
        <begin position="35"/>
        <end position="76"/>
    </location>
</feature>